<comment type="caution">
    <text evidence="1">The sequence shown here is derived from an EMBL/GenBank/DDBJ whole genome shotgun (WGS) entry which is preliminary data.</text>
</comment>
<dbReference type="Proteomes" id="UP000324065">
    <property type="component" value="Unassembled WGS sequence"/>
</dbReference>
<gene>
    <name evidence="1" type="ORF">F1188_11010</name>
</gene>
<accession>A0A5M6IAV9</accession>
<dbReference type="RefSeq" id="WP_150062474.1">
    <property type="nucleotide sequence ID" value="NZ_JACHII010000021.1"/>
</dbReference>
<keyword evidence="2" id="KW-1185">Reference proteome</keyword>
<evidence type="ECO:0000313" key="2">
    <source>
        <dbReference type="Proteomes" id="UP000324065"/>
    </source>
</evidence>
<reference evidence="1 2" key="1">
    <citation type="submission" date="2019-09" db="EMBL/GenBank/DDBJ databases">
        <title>Genome sequence of Roseospira marina, one of the more divergent members of the non-sulfur purple photosynthetic bacterial family, the Rhodospirillaceae.</title>
        <authorList>
            <person name="Meyer T."/>
            <person name="Kyndt J."/>
        </authorList>
    </citation>
    <scope>NUCLEOTIDE SEQUENCE [LARGE SCALE GENOMIC DNA]</scope>
    <source>
        <strain evidence="1 2">DSM 15113</strain>
    </source>
</reference>
<name>A0A5M6IAV9_9PROT</name>
<sequence>MAVQPPTVPQPPRLTGNAQADNSALADYMWSLYKALVLHQGGPIQRISALSSVETPDVATGIAVSAPPTQSDVEALVEAVQALNATVTALVRAARGE</sequence>
<organism evidence="1 2">
    <name type="scientific">Roseospira marina</name>
    <dbReference type="NCBI Taxonomy" id="140057"/>
    <lineage>
        <taxon>Bacteria</taxon>
        <taxon>Pseudomonadati</taxon>
        <taxon>Pseudomonadota</taxon>
        <taxon>Alphaproteobacteria</taxon>
        <taxon>Rhodospirillales</taxon>
        <taxon>Rhodospirillaceae</taxon>
        <taxon>Roseospira</taxon>
    </lineage>
</organism>
<dbReference type="EMBL" id="VWPJ01000009">
    <property type="protein sequence ID" value="KAA5605424.1"/>
    <property type="molecule type" value="Genomic_DNA"/>
</dbReference>
<proteinExistence type="predicted"/>
<protein>
    <submittedName>
        <fullName evidence="1">Uncharacterized protein</fullName>
    </submittedName>
</protein>
<dbReference type="AlphaFoldDB" id="A0A5M6IAV9"/>
<evidence type="ECO:0000313" key="1">
    <source>
        <dbReference type="EMBL" id="KAA5605424.1"/>
    </source>
</evidence>